<evidence type="ECO:0000256" key="2">
    <source>
        <dbReference type="ARBA" id="ARBA00022574"/>
    </source>
</evidence>
<dbReference type="PANTHER" id="PTHR19849:SF0">
    <property type="entry name" value="PHOSPHOLIPASE A-2-ACTIVATING PROTEIN"/>
    <property type="match status" value="1"/>
</dbReference>
<evidence type="ECO:0000256" key="4">
    <source>
        <dbReference type="PROSITE-ProRule" id="PRU00221"/>
    </source>
</evidence>
<dbReference type="GO" id="GO:0043130">
    <property type="term" value="F:ubiquitin binding"/>
    <property type="evidence" value="ECO:0007669"/>
    <property type="project" value="TreeGrafter"/>
</dbReference>
<protein>
    <submittedName>
        <fullName evidence="5">Uncharacterized protein</fullName>
    </submittedName>
</protein>
<dbReference type="Proteomes" id="UP000663879">
    <property type="component" value="Unassembled WGS sequence"/>
</dbReference>
<dbReference type="PANTHER" id="PTHR19849">
    <property type="entry name" value="PHOSPHOLIPASE A-2-ACTIVATING PROTEIN"/>
    <property type="match status" value="1"/>
</dbReference>
<dbReference type="AlphaFoldDB" id="A0A814JJT8"/>
<gene>
    <name evidence="5" type="ORF">OXX778_LOCUS18253</name>
</gene>
<dbReference type="InterPro" id="IPR015943">
    <property type="entry name" value="WD40/YVTN_repeat-like_dom_sf"/>
</dbReference>
<dbReference type="Pfam" id="PF00400">
    <property type="entry name" value="WD40"/>
    <property type="match status" value="2"/>
</dbReference>
<dbReference type="InterPro" id="IPR019775">
    <property type="entry name" value="WD40_repeat_CS"/>
</dbReference>
<dbReference type="GO" id="GO:0005737">
    <property type="term" value="C:cytoplasm"/>
    <property type="evidence" value="ECO:0007669"/>
    <property type="project" value="TreeGrafter"/>
</dbReference>
<dbReference type="GO" id="GO:0010992">
    <property type="term" value="P:ubiquitin recycling"/>
    <property type="evidence" value="ECO:0007669"/>
    <property type="project" value="TreeGrafter"/>
</dbReference>
<reference evidence="5" key="1">
    <citation type="submission" date="2021-02" db="EMBL/GenBank/DDBJ databases">
        <authorList>
            <person name="Nowell W R."/>
        </authorList>
    </citation>
    <scope>NUCLEOTIDE SEQUENCE</scope>
    <source>
        <strain evidence="5">Ploen Becks lab</strain>
    </source>
</reference>
<keyword evidence="1" id="KW-0963">Cytoplasm</keyword>
<dbReference type="GO" id="GO:0043161">
    <property type="term" value="P:proteasome-mediated ubiquitin-dependent protein catabolic process"/>
    <property type="evidence" value="ECO:0007669"/>
    <property type="project" value="TreeGrafter"/>
</dbReference>
<dbReference type="SUPFAM" id="SSF50978">
    <property type="entry name" value="WD40 repeat-like"/>
    <property type="match status" value="1"/>
</dbReference>
<dbReference type="Gene3D" id="2.130.10.10">
    <property type="entry name" value="YVTN repeat-like/Quinoprotein amine dehydrogenase"/>
    <property type="match status" value="2"/>
</dbReference>
<organism evidence="5 6">
    <name type="scientific">Brachionus calyciflorus</name>
    <dbReference type="NCBI Taxonomy" id="104777"/>
    <lineage>
        <taxon>Eukaryota</taxon>
        <taxon>Metazoa</taxon>
        <taxon>Spiralia</taxon>
        <taxon>Gnathifera</taxon>
        <taxon>Rotifera</taxon>
        <taxon>Eurotatoria</taxon>
        <taxon>Monogononta</taxon>
        <taxon>Pseudotrocha</taxon>
        <taxon>Ploima</taxon>
        <taxon>Brachionidae</taxon>
        <taxon>Brachionus</taxon>
    </lineage>
</organism>
<dbReference type="PROSITE" id="PS50082">
    <property type="entry name" value="WD_REPEATS_2"/>
    <property type="match status" value="1"/>
</dbReference>
<dbReference type="EMBL" id="CAJNOC010004972">
    <property type="protein sequence ID" value="CAF1039001.1"/>
    <property type="molecule type" value="Genomic_DNA"/>
</dbReference>
<sequence>LSVTNSKYWLLSCNLSGCSFAFSTCMTCLGESGCKACISLSKPGCSTCADDIFKKDDLETIDGNKYLLCDPLDPIQSTVCHIYCRGQYAQIGQCVRENNSPICKCFSETGSFIPHSSMSTQTTKQTMTTTISKSTELPSNNSIIFNGLNIQISNRFHKIFPLPNGDFVRGGFSNFIEIWDTQKGEIKRNISSDYYHPFLFGLLSNDLLISAHYDNKTLLIWDLNVTNGEPLKRIIHTNDTNYIQCMTALRNDDLAIGYDGTGEILIRSSENGQIKKSLIGHDSVVYQIIELPNNDLISCSYDKSVKVWNVSNGNLIKTIPQSSPAYSITILQNGMLAVGLNDWTISIWNLEKADLVRNLKGHQNAICFNECLHVLENGDLFSASYDKTLKNWNPYDGKLKFSSNLHSSAILQLGVLSNGNLISSSDKEILIWN</sequence>
<accession>A0A814JJT8</accession>
<evidence type="ECO:0000256" key="3">
    <source>
        <dbReference type="ARBA" id="ARBA00022737"/>
    </source>
</evidence>
<evidence type="ECO:0000313" key="6">
    <source>
        <dbReference type="Proteomes" id="UP000663879"/>
    </source>
</evidence>
<dbReference type="InterPro" id="IPR036322">
    <property type="entry name" value="WD40_repeat_dom_sf"/>
</dbReference>
<evidence type="ECO:0000256" key="1">
    <source>
        <dbReference type="ARBA" id="ARBA00022490"/>
    </source>
</evidence>
<name>A0A814JJT8_9BILA</name>
<dbReference type="InterPro" id="IPR001680">
    <property type="entry name" value="WD40_rpt"/>
</dbReference>
<evidence type="ECO:0000313" key="5">
    <source>
        <dbReference type="EMBL" id="CAF1039001.1"/>
    </source>
</evidence>
<keyword evidence="3" id="KW-0677">Repeat</keyword>
<dbReference type="SMART" id="SM00320">
    <property type="entry name" value="WD40"/>
    <property type="match status" value="4"/>
</dbReference>
<comment type="caution">
    <text evidence="5">The sequence shown here is derived from an EMBL/GenBank/DDBJ whole genome shotgun (WGS) entry which is preliminary data.</text>
</comment>
<feature type="repeat" description="WD" evidence="4">
    <location>
        <begin position="278"/>
        <end position="318"/>
    </location>
</feature>
<dbReference type="GO" id="GO:0005634">
    <property type="term" value="C:nucleus"/>
    <property type="evidence" value="ECO:0007669"/>
    <property type="project" value="TreeGrafter"/>
</dbReference>
<feature type="non-terminal residue" evidence="5">
    <location>
        <position position="1"/>
    </location>
</feature>
<dbReference type="OrthoDB" id="10251741at2759"/>
<proteinExistence type="predicted"/>
<keyword evidence="6" id="KW-1185">Reference proteome</keyword>
<keyword evidence="2 4" id="KW-0853">WD repeat</keyword>
<dbReference type="PROSITE" id="PS00678">
    <property type="entry name" value="WD_REPEATS_1"/>
    <property type="match status" value="1"/>
</dbReference>